<keyword evidence="2 7" id="KW-0813">Transport</keyword>
<feature type="transmembrane region" description="Helical" evidence="7">
    <location>
        <begin position="296"/>
        <end position="318"/>
    </location>
</feature>
<dbReference type="Gene3D" id="1.10.3720.10">
    <property type="entry name" value="MetI-like"/>
    <property type="match status" value="1"/>
</dbReference>
<evidence type="ECO:0000256" key="1">
    <source>
        <dbReference type="ARBA" id="ARBA00004651"/>
    </source>
</evidence>
<dbReference type="InterPro" id="IPR035906">
    <property type="entry name" value="MetI-like_sf"/>
</dbReference>
<evidence type="ECO:0000256" key="5">
    <source>
        <dbReference type="ARBA" id="ARBA00022989"/>
    </source>
</evidence>
<dbReference type="SUPFAM" id="SSF161098">
    <property type="entry name" value="MetI-like"/>
    <property type="match status" value="1"/>
</dbReference>
<dbReference type="PROSITE" id="PS50928">
    <property type="entry name" value="ABC_TM1"/>
    <property type="match status" value="1"/>
</dbReference>
<dbReference type="InterPro" id="IPR051393">
    <property type="entry name" value="ABC_transporter_permease"/>
</dbReference>
<keyword evidence="4 7" id="KW-0812">Transmembrane</keyword>
<sequence>MSEHSERTRPRYGGASRWRRAQWSAGMSERWQRVRHHPGAVAAMFLLPAGFGFVVFYLWPTIRALWMSFTDYNLLRGSGDWVGLQNYQDLVADPLFWHSMRVTALYVVLNIGVQTALALAMAVMMDRLTRSALVRGVLVLPWLIPQVVVGLLWLWMLDPRLGVVNHVLDWVGIGGQDFLGSPAQVIPTLAGVNTWRFVGYTALLIFAGLQMIPRHLYEAAALDGAGEWRTFWRVTLPLLRPVLALVLVLSVVGSFQVFDLVQVATGGIGGQPGGPANSSLVIYVYIFRHAFNFNNAGYAAAMSAVLAVLLAAVTFFIMRGLRGSRSDLA</sequence>
<name>A0ABQ4JI81_9ACTN</name>
<dbReference type="PANTHER" id="PTHR30193:SF41">
    <property type="entry name" value="DIACETYLCHITOBIOSE UPTAKE SYSTEM PERMEASE PROTEIN NGCF"/>
    <property type="match status" value="1"/>
</dbReference>
<keyword evidence="6 7" id="KW-0472">Membrane</keyword>
<feature type="transmembrane region" description="Helical" evidence="7">
    <location>
        <begin position="137"/>
        <end position="156"/>
    </location>
</feature>
<gene>
    <name evidence="9" type="ORF">Vqi01_54650</name>
</gene>
<dbReference type="SUPFAM" id="SSF160964">
    <property type="entry name" value="MalF N-terminal region-like"/>
    <property type="match status" value="1"/>
</dbReference>
<comment type="caution">
    <text evidence="9">The sequence shown here is derived from an EMBL/GenBank/DDBJ whole genome shotgun (WGS) entry which is preliminary data.</text>
</comment>
<dbReference type="Pfam" id="PF00528">
    <property type="entry name" value="BPD_transp_1"/>
    <property type="match status" value="1"/>
</dbReference>
<comment type="similarity">
    <text evidence="7">Belongs to the binding-protein-dependent transport system permease family.</text>
</comment>
<protein>
    <submittedName>
        <fullName evidence="9">Sugar ABC transporter permease</fullName>
    </submittedName>
</protein>
<evidence type="ECO:0000313" key="10">
    <source>
        <dbReference type="Proteomes" id="UP000653076"/>
    </source>
</evidence>
<feature type="transmembrane region" description="Helical" evidence="7">
    <location>
        <begin position="104"/>
        <end position="125"/>
    </location>
</feature>
<evidence type="ECO:0000256" key="7">
    <source>
        <dbReference type="RuleBase" id="RU363032"/>
    </source>
</evidence>
<keyword evidence="10" id="KW-1185">Reference proteome</keyword>
<comment type="subcellular location">
    <subcellularLocation>
        <location evidence="1 7">Cell membrane</location>
        <topology evidence="1 7">Multi-pass membrane protein</topology>
    </subcellularLocation>
</comment>
<feature type="transmembrane region" description="Helical" evidence="7">
    <location>
        <begin position="40"/>
        <end position="59"/>
    </location>
</feature>
<evidence type="ECO:0000259" key="8">
    <source>
        <dbReference type="PROSITE" id="PS50928"/>
    </source>
</evidence>
<proteinExistence type="inferred from homology"/>
<keyword evidence="5 7" id="KW-1133">Transmembrane helix</keyword>
<evidence type="ECO:0000256" key="6">
    <source>
        <dbReference type="ARBA" id="ARBA00023136"/>
    </source>
</evidence>
<dbReference type="CDD" id="cd06261">
    <property type="entry name" value="TM_PBP2"/>
    <property type="match status" value="1"/>
</dbReference>
<feature type="transmembrane region" description="Helical" evidence="7">
    <location>
        <begin position="238"/>
        <end position="258"/>
    </location>
</feature>
<reference evidence="9 10" key="1">
    <citation type="submission" date="2021-01" db="EMBL/GenBank/DDBJ databases">
        <title>Whole genome shotgun sequence of Verrucosispora qiuiae NBRC 106684.</title>
        <authorList>
            <person name="Komaki H."/>
            <person name="Tamura T."/>
        </authorList>
    </citation>
    <scope>NUCLEOTIDE SEQUENCE [LARGE SCALE GENOMIC DNA]</scope>
    <source>
        <strain evidence="9 10">NBRC 106684</strain>
    </source>
</reference>
<organism evidence="9 10">
    <name type="scientific">Micromonospora qiuiae</name>
    <dbReference type="NCBI Taxonomy" id="502268"/>
    <lineage>
        <taxon>Bacteria</taxon>
        <taxon>Bacillati</taxon>
        <taxon>Actinomycetota</taxon>
        <taxon>Actinomycetes</taxon>
        <taxon>Micromonosporales</taxon>
        <taxon>Micromonosporaceae</taxon>
        <taxon>Micromonospora</taxon>
    </lineage>
</organism>
<evidence type="ECO:0000256" key="3">
    <source>
        <dbReference type="ARBA" id="ARBA00022475"/>
    </source>
</evidence>
<dbReference type="Proteomes" id="UP000653076">
    <property type="component" value="Unassembled WGS sequence"/>
</dbReference>
<accession>A0ABQ4JI81</accession>
<dbReference type="PANTHER" id="PTHR30193">
    <property type="entry name" value="ABC TRANSPORTER PERMEASE PROTEIN"/>
    <property type="match status" value="1"/>
</dbReference>
<keyword evidence="3" id="KW-1003">Cell membrane</keyword>
<dbReference type="EMBL" id="BOPC01000105">
    <property type="protein sequence ID" value="GIJ30303.1"/>
    <property type="molecule type" value="Genomic_DNA"/>
</dbReference>
<evidence type="ECO:0000256" key="2">
    <source>
        <dbReference type="ARBA" id="ARBA00022448"/>
    </source>
</evidence>
<feature type="domain" description="ABC transmembrane type-1" evidence="8">
    <location>
        <begin position="96"/>
        <end position="317"/>
    </location>
</feature>
<evidence type="ECO:0000313" key="9">
    <source>
        <dbReference type="EMBL" id="GIJ30303.1"/>
    </source>
</evidence>
<dbReference type="InterPro" id="IPR000515">
    <property type="entry name" value="MetI-like"/>
</dbReference>
<evidence type="ECO:0000256" key="4">
    <source>
        <dbReference type="ARBA" id="ARBA00022692"/>
    </source>
</evidence>